<keyword evidence="2 4" id="KW-0378">Hydrolase</keyword>
<accession>A0ABD5V924</accession>
<dbReference type="RefSeq" id="WP_336348925.1">
    <property type="nucleotide sequence ID" value="NZ_JAZAQL010000001.1"/>
</dbReference>
<organism evidence="6 7">
    <name type="scientific">Halorubellus litoreus</name>
    <dbReference type="NCBI Taxonomy" id="755308"/>
    <lineage>
        <taxon>Archaea</taxon>
        <taxon>Methanobacteriati</taxon>
        <taxon>Methanobacteriota</taxon>
        <taxon>Stenosarchaea group</taxon>
        <taxon>Halobacteria</taxon>
        <taxon>Halobacteriales</taxon>
        <taxon>Halorubellaceae</taxon>
        <taxon>Halorubellus</taxon>
    </lineage>
</organism>
<evidence type="ECO:0000256" key="4">
    <source>
        <dbReference type="PIRNR" id="PIRNR038800"/>
    </source>
</evidence>
<dbReference type="InterPro" id="IPR010111">
    <property type="entry name" value="Kynureninase"/>
</dbReference>
<evidence type="ECO:0000256" key="1">
    <source>
        <dbReference type="ARBA" id="ARBA00022642"/>
    </source>
</evidence>
<comment type="catalytic activity">
    <reaction evidence="4">
        <text>L-kynurenine + H2O = anthranilate + L-alanine + H(+)</text>
        <dbReference type="Rhea" id="RHEA:16813"/>
        <dbReference type="ChEBI" id="CHEBI:15377"/>
        <dbReference type="ChEBI" id="CHEBI:15378"/>
        <dbReference type="ChEBI" id="CHEBI:16567"/>
        <dbReference type="ChEBI" id="CHEBI:57959"/>
        <dbReference type="ChEBI" id="CHEBI:57972"/>
        <dbReference type="EC" id="3.7.1.3"/>
    </reaction>
</comment>
<dbReference type="SUPFAM" id="SSF53383">
    <property type="entry name" value="PLP-dependent transferases"/>
    <property type="match status" value="1"/>
</dbReference>
<dbReference type="InterPro" id="IPR015422">
    <property type="entry name" value="PyrdxlP-dep_Trfase_small"/>
</dbReference>
<proteinExistence type="inferred from homology"/>
<dbReference type="PANTHER" id="PTHR14084:SF0">
    <property type="entry name" value="KYNURENINASE"/>
    <property type="match status" value="1"/>
</dbReference>
<keyword evidence="1 4" id="KW-0662">Pyridine nucleotide biosynthesis</keyword>
<keyword evidence="7" id="KW-1185">Reference proteome</keyword>
<sequence>MDDSDATSALERAKERDADDELAEFRERFDVPDEYYMDGNSLGPISTDAADSLENAVSEWRELGIRGWTESDPEWFHYGERIGAKLAPLVGARESEVVVADSTTVNIHKLVGSFLDARDDDQPPGVLANDLDFPTDHYAMAAQLRQRGLDPDEHLLRVESADGRTIDADAVVDAIEENDVGIVFMPSVLYRSGQLLDVERITEAAHEHGAYAGFDLAHSVGVVPHDLHDVGVDFAVWCSYKYLNAGPGAIAGLYVHERHHDVEPALAGWWGNDKETMFDMALDFDPAPDAGRHQVGTVPVLSAAPLDGALDVVRDAGIDAIREKSVALTEFMIALVDDRLAEHGVDVGTPRDPERRGGHVALEHEEAYRLSEALRDHGVVTDFRQPNVVRVAPAPLYVGFEDVHDVVHIIEDILETREYETYDRQSGGVT</sequence>
<comment type="subunit">
    <text evidence="4">Homodimer.</text>
</comment>
<dbReference type="AlphaFoldDB" id="A0ABD5V924"/>
<protein>
    <recommendedName>
        <fullName evidence="4">Kynureninase</fullName>
        <ecNumber evidence="4">3.7.1.3</ecNumber>
    </recommendedName>
</protein>
<feature type="compositionally biased region" description="Basic and acidic residues" evidence="5">
    <location>
        <begin position="11"/>
        <end position="23"/>
    </location>
</feature>
<gene>
    <name evidence="6" type="primary">kynU</name>
    <name evidence="6" type="ORF">ACFQGB_03500</name>
</gene>
<evidence type="ECO:0000256" key="2">
    <source>
        <dbReference type="ARBA" id="ARBA00022801"/>
    </source>
</evidence>
<feature type="region of interest" description="Disordered" evidence="5">
    <location>
        <begin position="1"/>
        <end position="23"/>
    </location>
</feature>
<reference evidence="6 7" key="1">
    <citation type="journal article" date="2019" name="Int. J. Syst. Evol. Microbiol.">
        <title>The Global Catalogue of Microorganisms (GCM) 10K type strain sequencing project: providing services to taxonomists for standard genome sequencing and annotation.</title>
        <authorList>
            <consortium name="The Broad Institute Genomics Platform"/>
            <consortium name="The Broad Institute Genome Sequencing Center for Infectious Disease"/>
            <person name="Wu L."/>
            <person name="Ma J."/>
        </authorList>
    </citation>
    <scope>NUCLEOTIDE SEQUENCE [LARGE SCALE GENOMIC DNA]</scope>
    <source>
        <strain evidence="6 7">GX26</strain>
    </source>
</reference>
<evidence type="ECO:0000256" key="3">
    <source>
        <dbReference type="ARBA" id="ARBA00022898"/>
    </source>
</evidence>
<name>A0ABD5V924_9EURY</name>
<evidence type="ECO:0000313" key="6">
    <source>
        <dbReference type="EMBL" id="MFC6951919.1"/>
    </source>
</evidence>
<comment type="pathway">
    <text evidence="4">Cofactor biosynthesis; NAD(+) biosynthesis; quinolinate from L-kynurenine: step 2/3.</text>
</comment>
<evidence type="ECO:0000313" key="7">
    <source>
        <dbReference type="Proteomes" id="UP001596395"/>
    </source>
</evidence>
<dbReference type="GO" id="GO:0030429">
    <property type="term" value="F:kynureninase activity"/>
    <property type="evidence" value="ECO:0007669"/>
    <property type="project" value="UniProtKB-EC"/>
</dbReference>
<comment type="cofactor">
    <cofactor evidence="4">
        <name>pyridoxal 5'-phosphate</name>
        <dbReference type="ChEBI" id="CHEBI:597326"/>
    </cofactor>
</comment>
<dbReference type="EC" id="3.7.1.3" evidence="4"/>
<comment type="pathway">
    <text evidence="4">Amino-acid degradation; L-kynurenine degradation; L-alanine and anthranilate from L-kynurenine: step 1/1.</text>
</comment>
<dbReference type="InterPro" id="IPR015421">
    <property type="entry name" value="PyrdxlP-dep_Trfase_major"/>
</dbReference>
<dbReference type="EMBL" id="JBHSXN010000001">
    <property type="protein sequence ID" value="MFC6951919.1"/>
    <property type="molecule type" value="Genomic_DNA"/>
</dbReference>
<dbReference type="NCBIfam" id="TIGR01814">
    <property type="entry name" value="kynureninase"/>
    <property type="match status" value="1"/>
</dbReference>
<comment type="similarity">
    <text evidence="4">Belongs to the kynureninase family.</text>
</comment>
<dbReference type="Pfam" id="PF22580">
    <property type="entry name" value="KYNU_C"/>
    <property type="match status" value="1"/>
</dbReference>
<comment type="caution">
    <text evidence="6">The sequence shown here is derived from an EMBL/GenBank/DDBJ whole genome shotgun (WGS) entry which is preliminary data.</text>
</comment>
<comment type="catalytic activity">
    <reaction evidence="4">
        <text>3-hydroxy-L-kynurenine + H2O = 3-hydroxyanthranilate + L-alanine + H(+)</text>
        <dbReference type="Rhea" id="RHEA:25143"/>
        <dbReference type="ChEBI" id="CHEBI:15377"/>
        <dbReference type="ChEBI" id="CHEBI:15378"/>
        <dbReference type="ChEBI" id="CHEBI:36559"/>
        <dbReference type="ChEBI" id="CHEBI:57972"/>
        <dbReference type="ChEBI" id="CHEBI:58125"/>
        <dbReference type="EC" id="3.7.1.3"/>
    </reaction>
</comment>
<keyword evidence="3 4" id="KW-0663">Pyridoxal phosphate</keyword>
<comment type="function">
    <text evidence="4">Catalyzes the cleavage of L-kynurenine (L-Kyn) and L-3-hydroxykynurenine (L-3OHKyn) into anthranilic acid (AA) and 3-hydroxyanthranilic acid (3-OHAA), respectively.</text>
</comment>
<dbReference type="Proteomes" id="UP001596395">
    <property type="component" value="Unassembled WGS sequence"/>
</dbReference>
<dbReference type="PANTHER" id="PTHR14084">
    <property type="entry name" value="KYNURENINASE"/>
    <property type="match status" value="1"/>
</dbReference>
<dbReference type="Gene3D" id="3.40.640.10">
    <property type="entry name" value="Type I PLP-dependent aspartate aminotransferase-like (Major domain)"/>
    <property type="match status" value="1"/>
</dbReference>
<dbReference type="GO" id="GO:0019363">
    <property type="term" value="P:pyridine nucleotide biosynthetic process"/>
    <property type="evidence" value="ECO:0007669"/>
    <property type="project" value="UniProtKB-KW"/>
</dbReference>
<dbReference type="PIRSF" id="PIRSF038800">
    <property type="entry name" value="KYNU"/>
    <property type="match status" value="1"/>
</dbReference>
<dbReference type="HAMAP" id="MF_01970">
    <property type="entry name" value="Kynureninase"/>
    <property type="match status" value="1"/>
</dbReference>
<dbReference type="Gene3D" id="3.90.1150.10">
    <property type="entry name" value="Aspartate Aminotransferase, domain 1"/>
    <property type="match status" value="1"/>
</dbReference>
<evidence type="ECO:0000256" key="5">
    <source>
        <dbReference type="SAM" id="MobiDB-lite"/>
    </source>
</evidence>
<dbReference type="InterPro" id="IPR015424">
    <property type="entry name" value="PyrdxlP-dep_Trfase"/>
</dbReference>